<dbReference type="AlphaFoldDB" id="X1LCT4"/>
<reference evidence="1" key="1">
    <citation type="journal article" date="2014" name="Front. Microbiol.">
        <title>High frequency of phylogenetically diverse reductive dehalogenase-homologous genes in deep subseafloor sedimentary metagenomes.</title>
        <authorList>
            <person name="Kawai M."/>
            <person name="Futagami T."/>
            <person name="Toyoda A."/>
            <person name="Takaki Y."/>
            <person name="Nishi S."/>
            <person name="Hori S."/>
            <person name="Arai W."/>
            <person name="Tsubouchi T."/>
            <person name="Morono Y."/>
            <person name="Uchiyama I."/>
            <person name="Ito T."/>
            <person name="Fujiyama A."/>
            <person name="Inagaki F."/>
            <person name="Takami H."/>
        </authorList>
    </citation>
    <scope>NUCLEOTIDE SEQUENCE</scope>
    <source>
        <strain evidence="1">Expedition CK06-06</strain>
    </source>
</reference>
<protein>
    <submittedName>
        <fullName evidence="1">Uncharacterized protein</fullName>
    </submittedName>
</protein>
<evidence type="ECO:0000313" key="1">
    <source>
        <dbReference type="EMBL" id="GAI00240.1"/>
    </source>
</evidence>
<name>X1LCT4_9ZZZZ</name>
<accession>X1LCT4</accession>
<gene>
    <name evidence="1" type="ORF">S06H3_07746</name>
</gene>
<organism evidence="1">
    <name type="scientific">marine sediment metagenome</name>
    <dbReference type="NCBI Taxonomy" id="412755"/>
    <lineage>
        <taxon>unclassified sequences</taxon>
        <taxon>metagenomes</taxon>
        <taxon>ecological metagenomes</taxon>
    </lineage>
</organism>
<proteinExistence type="predicted"/>
<dbReference type="EMBL" id="BARV01003176">
    <property type="protein sequence ID" value="GAI00240.1"/>
    <property type="molecule type" value="Genomic_DNA"/>
</dbReference>
<sequence>MIFKIITAIIIWKIIGEFRITSLETSHPLSIISNSFEEFISMVLVMGSKKFIKRVSSIERLTSPISMNAQFFKFLSGLLVIIRLIISNVAGIKITGPNSIIYLTTL</sequence>
<comment type="caution">
    <text evidence="1">The sequence shown here is derived from an EMBL/GenBank/DDBJ whole genome shotgun (WGS) entry which is preliminary data.</text>
</comment>